<evidence type="ECO:0000313" key="10">
    <source>
        <dbReference type="EMBL" id="WVZ55278.1"/>
    </source>
</evidence>
<reference evidence="10 11" key="1">
    <citation type="submission" date="2024-02" db="EMBL/GenBank/DDBJ databases">
        <title>High-quality chromosome-scale genome assembly of Pensacola bahiagrass (Paspalum notatum Flugge var. saurae).</title>
        <authorList>
            <person name="Vega J.M."/>
            <person name="Podio M."/>
            <person name="Orjuela J."/>
            <person name="Siena L.A."/>
            <person name="Pessino S.C."/>
            <person name="Combes M.C."/>
            <person name="Mariac C."/>
            <person name="Albertini E."/>
            <person name="Pupilli F."/>
            <person name="Ortiz J.P.A."/>
            <person name="Leblanc O."/>
        </authorList>
    </citation>
    <scope>NUCLEOTIDE SEQUENCE [LARGE SCALE GENOMIC DNA]</scope>
    <source>
        <strain evidence="10">R1</strain>
        <tissue evidence="10">Leaf</tissue>
    </source>
</reference>
<keyword evidence="6" id="KW-0472">Membrane</keyword>
<keyword evidence="11" id="KW-1185">Reference proteome</keyword>
<name>A0AAQ3SM12_PASNO</name>
<dbReference type="InterPro" id="IPR033254">
    <property type="entry name" value="Plant_FLA"/>
</dbReference>
<dbReference type="PANTHER" id="PTHR32382">
    <property type="entry name" value="FASCICLIN-LIKE ARABINOGALACTAN PROTEIN"/>
    <property type="match status" value="1"/>
</dbReference>
<keyword evidence="3" id="KW-1003">Cell membrane</keyword>
<evidence type="ECO:0000256" key="4">
    <source>
        <dbReference type="ARBA" id="ARBA00022622"/>
    </source>
</evidence>
<accession>A0AAQ3SM12</accession>
<dbReference type="Gene3D" id="2.30.180.10">
    <property type="entry name" value="FAS1 domain"/>
    <property type="match status" value="1"/>
</dbReference>
<dbReference type="EMBL" id="CP144746">
    <property type="protein sequence ID" value="WVZ55278.1"/>
    <property type="molecule type" value="Genomic_DNA"/>
</dbReference>
<comment type="similarity">
    <text evidence="2">Belongs to the fasciclin-like AGP family.</text>
</comment>
<sequence length="462" mass="49965">MAAMQQGRRQLLAAATALLACLLLLLPSAALGRNITAILDGYKEYKLYNKYLSETKVCDEINSRQSTSMTILVLSNDAMTTLSKDAGGSLPAIKNALRLHSVLDYYDRKKVKKYGDESAATLYQATGDAASTTGNVKVVDQDDKNYGFSAATPGARICTVTKEVETHPFKFAILEVTAPIEFDGLFDVPSTDNLTRLLERAGCKVFAALVASSGVLKTYEGAMDTGLTLFAPNDDAFQAKGAPDIKNMSGADLVKLLEYHALPAYNPKTSLKAVKAGAPLRTLATTKAGKDDITVVAKGDDVSLDTGKSKSRVADTVVDSVPFCLLTVDSLLVPPELYVGAPAPAPAPRRRGAPRRRRRTRTLPRCPRTMPITRTTRQSSCAVPFSHTFQILRSSPVPFPGKMIPPMQGEVKRQEQIWEQSVFFFTEPDLKTFTGLAPKCKTASGVRVHLCSSFAQSSELST</sequence>
<evidence type="ECO:0000256" key="5">
    <source>
        <dbReference type="ARBA" id="ARBA00022729"/>
    </source>
</evidence>
<keyword evidence="4" id="KW-0325">Glycoprotein</keyword>
<dbReference type="FunFam" id="2.30.180.10:FF:000008">
    <property type="entry name" value="Fasciclin-like arabinogalactan protein 10"/>
    <property type="match status" value="1"/>
</dbReference>
<evidence type="ECO:0000256" key="7">
    <source>
        <dbReference type="ARBA" id="ARBA00023288"/>
    </source>
</evidence>
<keyword evidence="4" id="KW-0336">GPI-anchor</keyword>
<feature type="domain" description="FAS1" evidence="9">
    <location>
        <begin position="190"/>
        <end position="332"/>
    </location>
</feature>
<dbReference type="Proteomes" id="UP001341281">
    <property type="component" value="Chromosome 02"/>
</dbReference>
<evidence type="ECO:0000313" key="11">
    <source>
        <dbReference type="Proteomes" id="UP001341281"/>
    </source>
</evidence>
<evidence type="ECO:0000256" key="8">
    <source>
        <dbReference type="SAM" id="SignalP"/>
    </source>
</evidence>
<keyword evidence="7" id="KW-0449">Lipoprotein</keyword>
<proteinExistence type="inferred from homology"/>
<dbReference type="AlphaFoldDB" id="A0AAQ3SM12"/>
<dbReference type="Pfam" id="PF02469">
    <property type="entry name" value="Fasciclin"/>
    <property type="match status" value="1"/>
</dbReference>
<dbReference type="InterPro" id="IPR036378">
    <property type="entry name" value="FAS1_dom_sf"/>
</dbReference>
<dbReference type="InterPro" id="IPR000782">
    <property type="entry name" value="FAS1_domain"/>
</dbReference>
<evidence type="ECO:0000256" key="2">
    <source>
        <dbReference type="ARBA" id="ARBA00007843"/>
    </source>
</evidence>
<evidence type="ECO:0000256" key="3">
    <source>
        <dbReference type="ARBA" id="ARBA00022475"/>
    </source>
</evidence>
<evidence type="ECO:0000256" key="1">
    <source>
        <dbReference type="ARBA" id="ARBA00004609"/>
    </source>
</evidence>
<keyword evidence="5 8" id="KW-0732">Signal</keyword>
<dbReference type="GO" id="GO:0005886">
    <property type="term" value="C:plasma membrane"/>
    <property type="evidence" value="ECO:0007669"/>
    <property type="project" value="UniProtKB-SubCell"/>
</dbReference>
<dbReference type="SUPFAM" id="SSF82153">
    <property type="entry name" value="FAS1 domain"/>
    <property type="match status" value="2"/>
</dbReference>
<dbReference type="PANTHER" id="PTHR32382:SF7">
    <property type="entry name" value="ARABINOGALACTAN PROTEIN 8, PUTATIVE, EXPRESSED-RELATED"/>
    <property type="match status" value="1"/>
</dbReference>
<feature type="signal peptide" evidence="8">
    <location>
        <begin position="1"/>
        <end position="32"/>
    </location>
</feature>
<evidence type="ECO:0000256" key="6">
    <source>
        <dbReference type="ARBA" id="ARBA00023136"/>
    </source>
</evidence>
<dbReference type="GO" id="GO:0098552">
    <property type="term" value="C:side of membrane"/>
    <property type="evidence" value="ECO:0007669"/>
    <property type="project" value="UniProtKB-KW"/>
</dbReference>
<protein>
    <recommendedName>
        <fullName evidence="9">FAS1 domain-containing protein</fullName>
    </recommendedName>
</protein>
<evidence type="ECO:0000259" key="9">
    <source>
        <dbReference type="PROSITE" id="PS50213"/>
    </source>
</evidence>
<dbReference type="PROSITE" id="PS50213">
    <property type="entry name" value="FAS1"/>
    <property type="match status" value="1"/>
</dbReference>
<comment type="subcellular location">
    <subcellularLocation>
        <location evidence="1">Cell membrane</location>
        <topology evidence="1">Lipid-anchor</topology>
        <topology evidence="1">GPI-anchor</topology>
    </subcellularLocation>
</comment>
<organism evidence="10 11">
    <name type="scientific">Paspalum notatum var. saurae</name>
    <dbReference type="NCBI Taxonomy" id="547442"/>
    <lineage>
        <taxon>Eukaryota</taxon>
        <taxon>Viridiplantae</taxon>
        <taxon>Streptophyta</taxon>
        <taxon>Embryophyta</taxon>
        <taxon>Tracheophyta</taxon>
        <taxon>Spermatophyta</taxon>
        <taxon>Magnoliopsida</taxon>
        <taxon>Liliopsida</taxon>
        <taxon>Poales</taxon>
        <taxon>Poaceae</taxon>
        <taxon>PACMAD clade</taxon>
        <taxon>Panicoideae</taxon>
        <taxon>Andropogonodae</taxon>
        <taxon>Paspaleae</taxon>
        <taxon>Paspalinae</taxon>
        <taxon>Paspalum</taxon>
    </lineage>
</organism>
<dbReference type="SMART" id="SM00554">
    <property type="entry name" value="FAS1"/>
    <property type="match status" value="1"/>
</dbReference>
<feature type="chain" id="PRO_5042913802" description="FAS1 domain-containing protein" evidence="8">
    <location>
        <begin position="33"/>
        <end position="462"/>
    </location>
</feature>
<gene>
    <name evidence="10" type="ORF">U9M48_005959</name>
</gene>